<dbReference type="AlphaFoldDB" id="A0A177W9H3"/>
<dbReference type="Gene3D" id="1.20.58.1710">
    <property type="match status" value="1"/>
</dbReference>
<sequence>MNEPDDASGVEAQQTVQELDSIKSKLLLLIESLNSILALHPSTSWPPVLDQLNNIIARYESILRELQSPVFSQALVHPHMLIQEDPEFIPRILLRTKLIPEIDDEERNVISAYIGTGQTENKDNGGAFRDQQGILDPLDQTNILKRQREWESKVQQHEELMQAALEIFSELRQELDPMLKTRMRNSGPDTKLGKRHGAFTSLEHTLAWMSSGPLD</sequence>
<dbReference type="EMBL" id="DS022300">
    <property type="protein sequence ID" value="OAJ36031.1"/>
    <property type="molecule type" value="Genomic_DNA"/>
</dbReference>
<name>A0A177W9H3_BATDL</name>
<dbReference type="VEuPathDB" id="FungiDB:BDEG_20250"/>
<protein>
    <submittedName>
        <fullName evidence="1">Uncharacterized protein</fullName>
    </submittedName>
</protein>
<evidence type="ECO:0000313" key="2">
    <source>
        <dbReference type="Proteomes" id="UP000077115"/>
    </source>
</evidence>
<reference evidence="1 2" key="2">
    <citation type="submission" date="2016-05" db="EMBL/GenBank/DDBJ databases">
        <title>Lineage-specific infection strategies underlie the spectrum of fungal disease in amphibians.</title>
        <authorList>
            <person name="Cuomo C.A."/>
            <person name="Farrer R.A."/>
            <person name="James T."/>
            <person name="Longcore J."/>
            <person name="Birren B."/>
        </authorList>
    </citation>
    <scope>NUCLEOTIDE SEQUENCE [LARGE SCALE GENOMIC DNA]</scope>
    <source>
        <strain evidence="1 2">JEL423</strain>
    </source>
</reference>
<evidence type="ECO:0000313" key="1">
    <source>
        <dbReference type="EMBL" id="OAJ36031.1"/>
    </source>
</evidence>
<proteinExistence type="predicted"/>
<accession>A0A177W9H3</accession>
<reference evidence="1 2" key="1">
    <citation type="submission" date="2006-10" db="EMBL/GenBank/DDBJ databases">
        <title>The Genome Sequence of Batrachochytrium dendrobatidis JEL423.</title>
        <authorList>
            <consortium name="The Broad Institute Genome Sequencing Platform"/>
            <person name="Birren B."/>
            <person name="Lander E."/>
            <person name="Galagan J."/>
            <person name="Cuomo C."/>
            <person name="Devon K."/>
            <person name="Jaffe D."/>
            <person name="Butler J."/>
            <person name="Alvarez P."/>
            <person name="Gnerre S."/>
            <person name="Grabherr M."/>
            <person name="Kleber M."/>
            <person name="Mauceli E."/>
            <person name="Brockman W."/>
            <person name="Young S."/>
            <person name="LaButti K."/>
            <person name="Sykes S."/>
            <person name="DeCaprio D."/>
            <person name="Crawford M."/>
            <person name="Koehrsen M."/>
            <person name="Engels R."/>
            <person name="Montgomery P."/>
            <person name="Pearson M."/>
            <person name="Howarth C."/>
            <person name="Larson L."/>
            <person name="White J."/>
            <person name="O'Leary S."/>
            <person name="Kodira C."/>
            <person name="Zeng Q."/>
            <person name="Yandava C."/>
            <person name="Alvarado L."/>
            <person name="Longcore J."/>
            <person name="James T."/>
        </authorList>
    </citation>
    <scope>NUCLEOTIDE SEQUENCE [LARGE SCALE GENOMIC DNA]</scope>
    <source>
        <strain evidence="1 2">JEL423</strain>
    </source>
</reference>
<gene>
    <name evidence="1" type="ORF">BDEG_20250</name>
</gene>
<dbReference type="Proteomes" id="UP000077115">
    <property type="component" value="Unassembled WGS sequence"/>
</dbReference>
<dbReference type="OrthoDB" id="5568181at2759"/>
<organism evidence="1 2">
    <name type="scientific">Batrachochytrium dendrobatidis (strain JEL423)</name>
    <dbReference type="NCBI Taxonomy" id="403673"/>
    <lineage>
        <taxon>Eukaryota</taxon>
        <taxon>Fungi</taxon>
        <taxon>Fungi incertae sedis</taxon>
        <taxon>Chytridiomycota</taxon>
        <taxon>Chytridiomycota incertae sedis</taxon>
        <taxon>Chytridiomycetes</taxon>
        <taxon>Rhizophydiales</taxon>
        <taxon>Rhizophydiales incertae sedis</taxon>
        <taxon>Batrachochytrium</taxon>
    </lineage>
</organism>